<dbReference type="PROSITE" id="PS50975">
    <property type="entry name" value="ATP_GRASP"/>
    <property type="match status" value="1"/>
</dbReference>
<dbReference type="Gene3D" id="3.30.1490.20">
    <property type="entry name" value="ATP-grasp fold, A domain"/>
    <property type="match status" value="1"/>
</dbReference>
<dbReference type="EC" id="6.3.1.21" evidence="7"/>
<feature type="binding site" evidence="7">
    <location>
        <begin position="187"/>
        <end position="190"/>
    </location>
    <ligand>
        <name>ATP</name>
        <dbReference type="ChEBI" id="CHEBI:30616"/>
    </ligand>
</feature>
<evidence type="ECO:0000313" key="10">
    <source>
        <dbReference type="Proteomes" id="UP001589776"/>
    </source>
</evidence>
<dbReference type="InterPro" id="IPR016185">
    <property type="entry name" value="PreATP-grasp_dom_sf"/>
</dbReference>
<dbReference type="PANTHER" id="PTHR43055">
    <property type="entry name" value="FORMATE-DEPENDENT PHOSPHORIBOSYLGLYCINAMIDE FORMYLTRANSFERASE"/>
    <property type="match status" value="1"/>
</dbReference>
<keyword evidence="10" id="KW-1185">Reference proteome</keyword>
<comment type="pathway">
    <text evidence="7">Purine metabolism; IMP biosynthesis via de novo pathway; N(2)-formyl-N(1)-(5-phospho-D-ribosyl)glycinamide from N(1)-(5-phospho-D-ribosyl)glycinamide (formate route): step 1/1.</text>
</comment>
<dbReference type="EMBL" id="JBHLWN010000077">
    <property type="protein sequence ID" value="MFC0214963.1"/>
    <property type="molecule type" value="Genomic_DNA"/>
</dbReference>
<evidence type="ECO:0000259" key="8">
    <source>
        <dbReference type="PROSITE" id="PS50975"/>
    </source>
</evidence>
<feature type="binding site" evidence="7">
    <location>
        <position position="147"/>
    </location>
    <ligand>
        <name>ATP</name>
        <dbReference type="ChEBI" id="CHEBI:30616"/>
    </ligand>
</feature>
<evidence type="ECO:0000256" key="4">
    <source>
        <dbReference type="ARBA" id="ARBA00022755"/>
    </source>
</evidence>
<feature type="binding site" evidence="7">
    <location>
        <begin position="152"/>
        <end position="157"/>
    </location>
    <ligand>
        <name>ATP</name>
        <dbReference type="ChEBI" id="CHEBI:30616"/>
    </ligand>
</feature>
<feature type="binding site" evidence="7">
    <location>
        <position position="271"/>
    </location>
    <ligand>
        <name>Mg(2+)</name>
        <dbReference type="ChEBI" id="CHEBI:18420"/>
    </ligand>
</feature>
<gene>
    <name evidence="7 9" type="primary">purT</name>
    <name evidence="9" type="ORF">ACFFK0_21365</name>
</gene>
<dbReference type="Pfam" id="PF02222">
    <property type="entry name" value="ATP-grasp"/>
    <property type="match status" value="1"/>
</dbReference>
<feature type="domain" description="ATP-grasp" evidence="8">
    <location>
        <begin position="111"/>
        <end position="300"/>
    </location>
</feature>
<evidence type="ECO:0000256" key="7">
    <source>
        <dbReference type="HAMAP-Rule" id="MF_01643"/>
    </source>
</evidence>
<dbReference type="Pfam" id="PF21244">
    <property type="entry name" value="PurT_C"/>
    <property type="match status" value="1"/>
</dbReference>
<evidence type="ECO:0000256" key="2">
    <source>
        <dbReference type="ARBA" id="ARBA00022723"/>
    </source>
</evidence>
<dbReference type="SUPFAM" id="SSF52440">
    <property type="entry name" value="PreATP-grasp domain"/>
    <property type="match status" value="1"/>
</dbReference>
<feature type="binding site" evidence="7">
    <location>
        <position position="348"/>
    </location>
    <ligand>
        <name>N(1)-(5-phospho-beta-D-ribosyl)glycinamide</name>
        <dbReference type="ChEBI" id="CHEBI:143788"/>
    </ligand>
</feature>
<feature type="binding site" evidence="7">
    <location>
        <position position="74"/>
    </location>
    <ligand>
        <name>N(1)-(5-phospho-beta-D-ribosyl)glycinamide</name>
        <dbReference type="ChEBI" id="CHEBI:143788"/>
    </ligand>
</feature>
<keyword evidence="6 7" id="KW-0460">Magnesium</keyword>
<organism evidence="9 10">
    <name type="scientific">Paenibacillus chartarius</name>
    <dbReference type="NCBI Taxonomy" id="747481"/>
    <lineage>
        <taxon>Bacteria</taxon>
        <taxon>Bacillati</taxon>
        <taxon>Bacillota</taxon>
        <taxon>Bacilli</taxon>
        <taxon>Bacillales</taxon>
        <taxon>Paenibacillaceae</taxon>
        <taxon>Paenibacillus</taxon>
    </lineage>
</organism>
<keyword evidence="2 7" id="KW-0479">Metal-binding</keyword>
<comment type="catalytic activity">
    <reaction evidence="7">
        <text>N(1)-(5-phospho-beta-D-ribosyl)glycinamide + formate + ATP = N(2)-formyl-N(1)-(5-phospho-beta-D-ribosyl)glycinamide + ADP + phosphate + H(+)</text>
        <dbReference type="Rhea" id="RHEA:24829"/>
        <dbReference type="ChEBI" id="CHEBI:15378"/>
        <dbReference type="ChEBI" id="CHEBI:15740"/>
        <dbReference type="ChEBI" id="CHEBI:30616"/>
        <dbReference type="ChEBI" id="CHEBI:43474"/>
        <dbReference type="ChEBI" id="CHEBI:143788"/>
        <dbReference type="ChEBI" id="CHEBI:147286"/>
        <dbReference type="ChEBI" id="CHEBI:456216"/>
        <dbReference type="EC" id="6.3.1.21"/>
    </reaction>
</comment>
<dbReference type="InterPro" id="IPR003135">
    <property type="entry name" value="ATP-grasp_carboxylate-amine"/>
</dbReference>
<dbReference type="InterPro" id="IPR005862">
    <property type="entry name" value="PurT"/>
</dbReference>
<sequence length="386" mass="42515">MYKTKKMLLLGSGELGKEVVLEAQRLGVETVAVDRYEHAPAMQVAHRSYVIDMLDPQQLRRIIEAEKPDLIVPEIEAIATAELLKLEQEGFRVIPTATAAKLTMDREGIRRLAAETLKLPTAGYRFADTYEEFVQAVKATGYPCVIKPLMSSSGKGQSVCRSEQDIDRSWSIAMEGGRVQNGRVIVEEFIRFESEITLLTVRSVGGTTFCAPIGHVQEDGDYIESWQPHPMTDTQLQRAQDIARTITDALGGYGLFGVELFLSGDQVYFSEVSPRPHDTGLVTLVTQNLSEFALHVRAILGYPIPEIVLMTPGASRPLKAPQKLEHYRIAGAEEALAVPQTQLRLFGKPVTKAGRRVAVALSAADTVEAARERAKKALDKLSVEEA</sequence>
<accession>A0ABV6DQP2</accession>
<feature type="binding site" evidence="7">
    <location>
        <position position="106"/>
    </location>
    <ligand>
        <name>ATP</name>
        <dbReference type="ChEBI" id="CHEBI:30616"/>
    </ligand>
</feature>
<evidence type="ECO:0000313" key="9">
    <source>
        <dbReference type="EMBL" id="MFC0214963.1"/>
    </source>
</evidence>
<dbReference type="RefSeq" id="WP_377472400.1">
    <property type="nucleotide sequence ID" value="NZ_JBHLWN010000077.1"/>
</dbReference>
<dbReference type="InterPro" id="IPR011761">
    <property type="entry name" value="ATP-grasp"/>
</dbReference>
<keyword evidence="1 7" id="KW-0436">Ligase</keyword>
<dbReference type="InterPro" id="IPR048740">
    <property type="entry name" value="PurT_C"/>
</dbReference>
<dbReference type="Gene3D" id="3.30.470.20">
    <property type="entry name" value="ATP-grasp fold, B domain"/>
    <property type="match status" value="1"/>
</dbReference>
<dbReference type="HAMAP" id="MF_01643">
    <property type="entry name" value="PurT"/>
    <property type="match status" value="1"/>
</dbReference>
<dbReference type="NCBIfam" id="TIGR01142">
    <property type="entry name" value="purT"/>
    <property type="match status" value="1"/>
</dbReference>
<evidence type="ECO:0000256" key="1">
    <source>
        <dbReference type="ARBA" id="ARBA00022598"/>
    </source>
</evidence>
<evidence type="ECO:0000256" key="6">
    <source>
        <dbReference type="ARBA" id="ARBA00022842"/>
    </source>
</evidence>
<comment type="caution">
    <text evidence="9">The sequence shown here is derived from an EMBL/GenBank/DDBJ whole genome shotgun (WGS) entry which is preliminary data.</text>
</comment>
<protein>
    <recommendedName>
        <fullName evidence="7">Formate-dependent phosphoribosylglycinamide formyltransferase</fullName>
        <ecNumber evidence="7">6.3.1.21</ecNumber>
    </recommendedName>
    <alternativeName>
        <fullName evidence="7">5'-phosphoribosylglycinamide transformylase 2</fullName>
    </alternativeName>
    <alternativeName>
        <fullName evidence="7">Formate-dependent GAR transformylase</fullName>
    </alternativeName>
    <alternativeName>
        <fullName evidence="7">GAR transformylase 2</fullName>
        <shortName evidence="7">GART 2</shortName>
    </alternativeName>
    <alternativeName>
        <fullName evidence="7">Non-folate glycinamide ribonucleotide transformylase</fullName>
    </alternativeName>
    <alternativeName>
        <fullName evidence="7">Phosphoribosylglycinamide formyltransferase 2</fullName>
    </alternativeName>
</protein>
<evidence type="ECO:0000256" key="5">
    <source>
        <dbReference type="ARBA" id="ARBA00022840"/>
    </source>
</evidence>
<dbReference type="Gene3D" id="3.40.50.20">
    <property type="match status" value="1"/>
</dbReference>
<dbReference type="PANTHER" id="PTHR43055:SF1">
    <property type="entry name" value="FORMATE-DEPENDENT PHOSPHORIBOSYLGLYCINAMIDE FORMYLTRANSFERASE"/>
    <property type="match status" value="1"/>
</dbReference>
<comment type="subunit">
    <text evidence="7">Homodimer.</text>
</comment>
<dbReference type="NCBIfam" id="NF006766">
    <property type="entry name" value="PRK09288.1"/>
    <property type="match status" value="1"/>
</dbReference>
<comment type="function">
    <text evidence="7">Involved in the de novo purine biosynthesis. Catalyzes the transfer of formate to 5-phospho-ribosyl-glycinamide (GAR), producing 5-phospho-ribosyl-N-formylglycinamide (FGAR). Formate is provided by PurU via hydrolysis of 10-formyl-tetrahydrofolate.</text>
</comment>
<dbReference type="InterPro" id="IPR054350">
    <property type="entry name" value="PurT/PurK_preATP-grasp"/>
</dbReference>
<dbReference type="Proteomes" id="UP001589776">
    <property type="component" value="Unassembled WGS sequence"/>
</dbReference>
<name>A0ABV6DQP2_9BACL</name>
<dbReference type="SUPFAM" id="SSF51246">
    <property type="entry name" value="Rudiment single hybrid motif"/>
    <property type="match status" value="1"/>
</dbReference>
<keyword evidence="3 7" id="KW-0547">Nucleotide-binding</keyword>
<dbReference type="SUPFAM" id="SSF56059">
    <property type="entry name" value="Glutathione synthetase ATP-binding domain-like"/>
    <property type="match status" value="1"/>
</dbReference>
<feature type="binding site" evidence="7">
    <location>
        <begin position="14"/>
        <end position="15"/>
    </location>
    <ligand>
        <name>N(1)-(5-phospho-beta-D-ribosyl)glycinamide</name>
        <dbReference type="ChEBI" id="CHEBI:143788"/>
    </ligand>
</feature>
<dbReference type="Pfam" id="PF22660">
    <property type="entry name" value="RS_preATP-grasp-like"/>
    <property type="match status" value="1"/>
</dbReference>
<proteinExistence type="inferred from homology"/>
<feature type="binding site" evidence="7">
    <location>
        <position position="195"/>
    </location>
    <ligand>
        <name>ATP</name>
        <dbReference type="ChEBI" id="CHEBI:30616"/>
    </ligand>
</feature>
<dbReference type="InterPro" id="IPR011054">
    <property type="entry name" value="Rudment_hybrid_motif"/>
</dbReference>
<evidence type="ECO:0000256" key="3">
    <source>
        <dbReference type="ARBA" id="ARBA00022741"/>
    </source>
</evidence>
<feature type="binding site" evidence="7">
    <location>
        <begin position="355"/>
        <end position="356"/>
    </location>
    <ligand>
        <name>N(1)-(5-phospho-beta-D-ribosyl)glycinamide</name>
        <dbReference type="ChEBI" id="CHEBI:143788"/>
    </ligand>
</feature>
<keyword evidence="5 7" id="KW-0067">ATP-binding</keyword>
<comment type="similarity">
    <text evidence="7">Belongs to the PurK/PurT family.</text>
</comment>
<dbReference type="InterPro" id="IPR013815">
    <property type="entry name" value="ATP_grasp_subdomain_1"/>
</dbReference>
<reference evidence="9 10" key="1">
    <citation type="submission" date="2024-09" db="EMBL/GenBank/DDBJ databases">
        <authorList>
            <person name="Sun Q."/>
            <person name="Mori K."/>
        </authorList>
    </citation>
    <scope>NUCLEOTIDE SEQUENCE [LARGE SCALE GENOMIC DNA]</scope>
    <source>
        <strain evidence="9 10">CCM 7759</strain>
    </source>
</reference>
<feature type="binding site" evidence="7">
    <location>
        <position position="259"/>
    </location>
    <ligand>
        <name>Mg(2+)</name>
        <dbReference type="ChEBI" id="CHEBI:18420"/>
    </ligand>
</feature>
<keyword evidence="4 7" id="KW-0658">Purine biosynthesis</keyword>
<feature type="binding site" evidence="7">
    <location>
        <position position="278"/>
    </location>
    <ligand>
        <name>N(1)-(5-phospho-beta-D-ribosyl)glycinamide</name>
        <dbReference type="ChEBI" id="CHEBI:143788"/>
    </ligand>
</feature>